<comment type="caution">
    <text evidence="1">The sequence shown here is derived from an EMBL/GenBank/DDBJ whole genome shotgun (WGS) entry which is preliminary data.</text>
</comment>
<evidence type="ECO:0000313" key="1">
    <source>
        <dbReference type="EMBL" id="CAK9188615.1"/>
    </source>
</evidence>
<evidence type="ECO:0000313" key="2">
    <source>
        <dbReference type="Proteomes" id="UP001642360"/>
    </source>
</evidence>
<dbReference type="Proteomes" id="UP001642360">
    <property type="component" value="Unassembled WGS sequence"/>
</dbReference>
<reference evidence="1 2" key="1">
    <citation type="submission" date="2024-02" db="EMBL/GenBank/DDBJ databases">
        <authorList>
            <person name="Vignale AGUSTIN F."/>
            <person name="Sosa J E."/>
            <person name="Modenutti C."/>
        </authorList>
    </citation>
    <scope>NUCLEOTIDE SEQUENCE [LARGE SCALE GENOMIC DNA]</scope>
</reference>
<gene>
    <name evidence="1" type="ORF">ILEXP_LOCUS59310</name>
</gene>
<sequence>MSTGTPWQGPRDPDSVSPAGIPEHLTLKALVSSIQKNITKASATFHQTPNFLCIDSSQKGATNLGVQIPSTNCNLPCPCSPFFYSFLRSNKSIKPKLPAPLDSIIIDRKAPTTLLQLKLLAITARASIRSIASFRRDLTFTLVISSISPPRSRIFIGIPRYMLRESNS</sequence>
<dbReference type="AlphaFoldDB" id="A0ABC8V5L6"/>
<proteinExistence type="predicted"/>
<accession>A0ABC8V5L6</accession>
<name>A0ABC8V5L6_9AQUA</name>
<keyword evidence="2" id="KW-1185">Reference proteome</keyword>
<dbReference type="EMBL" id="CAUOFW020010546">
    <property type="protein sequence ID" value="CAK9188615.1"/>
    <property type="molecule type" value="Genomic_DNA"/>
</dbReference>
<organism evidence="1 2">
    <name type="scientific">Ilex paraguariensis</name>
    <name type="common">yerba mate</name>
    <dbReference type="NCBI Taxonomy" id="185542"/>
    <lineage>
        <taxon>Eukaryota</taxon>
        <taxon>Viridiplantae</taxon>
        <taxon>Streptophyta</taxon>
        <taxon>Embryophyta</taxon>
        <taxon>Tracheophyta</taxon>
        <taxon>Spermatophyta</taxon>
        <taxon>Magnoliopsida</taxon>
        <taxon>eudicotyledons</taxon>
        <taxon>Gunneridae</taxon>
        <taxon>Pentapetalae</taxon>
        <taxon>asterids</taxon>
        <taxon>campanulids</taxon>
        <taxon>Aquifoliales</taxon>
        <taxon>Aquifoliaceae</taxon>
        <taxon>Ilex</taxon>
    </lineage>
</organism>
<protein>
    <submittedName>
        <fullName evidence="1">Uncharacterized protein</fullName>
    </submittedName>
</protein>